<evidence type="ECO:0000313" key="8">
    <source>
        <dbReference type="EMBL" id="SFJ27761.1"/>
    </source>
</evidence>
<dbReference type="InterPro" id="IPR005117">
    <property type="entry name" value="NiRdtase/SiRdtase_haem-b_fer"/>
</dbReference>
<proteinExistence type="predicted"/>
<keyword evidence="1" id="KW-0004">4Fe-4S</keyword>
<dbReference type="SUPFAM" id="SSF56014">
    <property type="entry name" value="Nitrite and sulphite reductase 4Fe-4S domain-like"/>
    <property type="match status" value="1"/>
</dbReference>
<evidence type="ECO:0000256" key="3">
    <source>
        <dbReference type="ARBA" id="ARBA00022723"/>
    </source>
</evidence>
<dbReference type="PANTHER" id="PTHR32439">
    <property type="entry name" value="FERREDOXIN--NITRITE REDUCTASE, CHLOROPLASTIC"/>
    <property type="match status" value="1"/>
</dbReference>
<gene>
    <name evidence="8" type="ORF">SAMN04488138_103171</name>
</gene>
<evidence type="ECO:0000313" key="9">
    <source>
        <dbReference type="Proteomes" id="UP000183299"/>
    </source>
</evidence>
<dbReference type="Proteomes" id="UP000183299">
    <property type="component" value="Unassembled WGS sequence"/>
</dbReference>
<dbReference type="GO" id="GO:0051539">
    <property type="term" value="F:4 iron, 4 sulfur cluster binding"/>
    <property type="evidence" value="ECO:0007669"/>
    <property type="project" value="UniProtKB-KW"/>
</dbReference>
<evidence type="ECO:0000256" key="2">
    <source>
        <dbReference type="ARBA" id="ARBA00022617"/>
    </source>
</evidence>
<dbReference type="OrthoDB" id="7459360at2"/>
<dbReference type="Gene3D" id="3.90.480.10">
    <property type="entry name" value="Sulfite Reductase Hemoprotein,Domain 2"/>
    <property type="match status" value="1"/>
</dbReference>
<name>A0A1I3Q2U1_9RHOB</name>
<evidence type="ECO:0000256" key="6">
    <source>
        <dbReference type="ARBA" id="ARBA00023014"/>
    </source>
</evidence>
<dbReference type="GO" id="GO:0046872">
    <property type="term" value="F:metal ion binding"/>
    <property type="evidence" value="ECO:0007669"/>
    <property type="project" value="UniProtKB-KW"/>
</dbReference>
<dbReference type="GO" id="GO:0016491">
    <property type="term" value="F:oxidoreductase activity"/>
    <property type="evidence" value="ECO:0007669"/>
    <property type="project" value="UniProtKB-KW"/>
</dbReference>
<feature type="domain" description="Nitrite/Sulfite reductase ferredoxin-like" evidence="7">
    <location>
        <begin position="16"/>
        <end position="79"/>
    </location>
</feature>
<dbReference type="SUPFAM" id="SSF55124">
    <property type="entry name" value="Nitrite/Sulfite reductase N-terminal domain-like"/>
    <property type="match status" value="1"/>
</dbReference>
<evidence type="ECO:0000256" key="4">
    <source>
        <dbReference type="ARBA" id="ARBA00023002"/>
    </source>
</evidence>
<dbReference type="InterPro" id="IPR036136">
    <property type="entry name" value="Nit/Sulf_reduc_fer-like_dom_sf"/>
</dbReference>
<dbReference type="InterPro" id="IPR051329">
    <property type="entry name" value="NIR_SIR_4Fe-4S"/>
</dbReference>
<keyword evidence="9" id="KW-1185">Reference proteome</keyword>
<reference evidence="8 9" key="1">
    <citation type="submission" date="2016-10" db="EMBL/GenBank/DDBJ databases">
        <authorList>
            <person name="de Groot N.N."/>
        </authorList>
    </citation>
    <scope>NUCLEOTIDE SEQUENCE [LARGE SCALE GENOMIC DNA]</scope>
    <source>
        <strain evidence="8 9">CGMCC 1.8891</strain>
    </source>
</reference>
<evidence type="ECO:0000259" key="7">
    <source>
        <dbReference type="Pfam" id="PF03460"/>
    </source>
</evidence>
<organism evidence="8 9">
    <name type="scientific">Celeribacter halophilus</name>
    <dbReference type="NCBI Taxonomy" id="576117"/>
    <lineage>
        <taxon>Bacteria</taxon>
        <taxon>Pseudomonadati</taxon>
        <taxon>Pseudomonadota</taxon>
        <taxon>Alphaproteobacteria</taxon>
        <taxon>Rhodobacterales</taxon>
        <taxon>Roseobacteraceae</taxon>
        <taxon>Celeribacter</taxon>
    </lineage>
</organism>
<accession>A0A1I3Q2U1</accession>
<dbReference type="PANTHER" id="PTHR32439:SF9">
    <property type="entry name" value="BLR3264 PROTEIN"/>
    <property type="match status" value="1"/>
</dbReference>
<keyword evidence="6" id="KW-0411">Iron-sulfur</keyword>
<protein>
    <submittedName>
        <fullName evidence="8">Precorrin-3B synthase</fullName>
    </submittedName>
</protein>
<keyword evidence="2" id="KW-0349">Heme</keyword>
<dbReference type="RefSeq" id="WP_074913961.1">
    <property type="nucleotide sequence ID" value="NZ_FORY01000003.1"/>
</dbReference>
<keyword evidence="3" id="KW-0479">Metal-binding</keyword>
<evidence type="ECO:0000256" key="5">
    <source>
        <dbReference type="ARBA" id="ARBA00023004"/>
    </source>
</evidence>
<keyword evidence="4" id="KW-0560">Oxidoreductase</keyword>
<dbReference type="STRING" id="576117.SAMN04488138_103171"/>
<keyword evidence="5" id="KW-0408">Iron</keyword>
<dbReference type="EMBL" id="FORY01000003">
    <property type="protein sequence ID" value="SFJ27761.1"/>
    <property type="molecule type" value="Genomic_DNA"/>
</dbReference>
<evidence type="ECO:0000256" key="1">
    <source>
        <dbReference type="ARBA" id="ARBA00022485"/>
    </source>
</evidence>
<dbReference type="AlphaFoldDB" id="A0A1I3Q2U1"/>
<sequence length="384" mass="40874">MTTPEVKGWCPGAHRPMMSGDGLVVRIRPRFARLSREQVLGLCDLAMRFGTGFLDLTNRANLQLRGLKPEDHEAVLHSLGTLDLLDADPRLESRRNILVSPFWESGDDTYRLTQALLAALGEMPEMPAKVGFAVDTGAAPVLTAAPADFRFERSEQGLILRADGAEKGREVRQEDAIPALFEVIDWFNARRGPERRRMAAVVAQEALPSAWQAVPPRASAPVPALGAHPLGALFGAGFGQINAAALKDSLLASGAVALRVTPWREFLLEGAKAGFQAPFITTQDDPLLRAHACAGAPSCPQATVETRALAAQLAQTLCGDPAGGVHVSGCAKGCALPRAAAVTLVGRDGAFDLVLNGAPWDTPVQRGLTPAQCRDVKRPDALQL</sequence>
<dbReference type="GeneID" id="98664270"/>
<dbReference type="Gene3D" id="3.30.413.10">
    <property type="entry name" value="Sulfite Reductase Hemoprotein, domain 1"/>
    <property type="match status" value="2"/>
</dbReference>
<dbReference type="InterPro" id="IPR045854">
    <property type="entry name" value="NO2/SO3_Rdtase_4Fe4S_sf"/>
</dbReference>
<dbReference type="Pfam" id="PF03460">
    <property type="entry name" value="NIR_SIR_ferr"/>
    <property type="match status" value="1"/>
</dbReference>